<evidence type="ECO:0000313" key="1">
    <source>
        <dbReference type="EMBL" id="GAH16745.1"/>
    </source>
</evidence>
<organism evidence="1">
    <name type="scientific">marine sediment metagenome</name>
    <dbReference type="NCBI Taxonomy" id="412755"/>
    <lineage>
        <taxon>unclassified sequences</taxon>
        <taxon>metagenomes</taxon>
        <taxon>ecological metagenomes</taxon>
    </lineage>
</organism>
<name>X1E8N2_9ZZZZ</name>
<dbReference type="InterPro" id="IPR027417">
    <property type="entry name" value="P-loop_NTPase"/>
</dbReference>
<comment type="caution">
    <text evidence="1">The sequence shown here is derived from an EMBL/GenBank/DDBJ whole genome shotgun (WGS) entry which is preliminary data.</text>
</comment>
<dbReference type="EMBL" id="BART01035705">
    <property type="protein sequence ID" value="GAH16745.1"/>
    <property type="molecule type" value="Genomic_DNA"/>
</dbReference>
<sequence>MANHLSKVLKAPYFETSTVTGENLKRIFNKIPELAYKSKLIL</sequence>
<dbReference type="SUPFAM" id="SSF52540">
    <property type="entry name" value="P-loop containing nucleoside triphosphate hydrolases"/>
    <property type="match status" value="1"/>
</dbReference>
<accession>X1E8N2</accession>
<dbReference type="AlphaFoldDB" id="X1E8N2"/>
<protein>
    <submittedName>
        <fullName evidence="1">Uncharacterized protein</fullName>
    </submittedName>
</protein>
<proteinExistence type="predicted"/>
<reference evidence="1" key="1">
    <citation type="journal article" date="2014" name="Front. Microbiol.">
        <title>High frequency of phylogenetically diverse reductive dehalogenase-homologous genes in deep subseafloor sedimentary metagenomes.</title>
        <authorList>
            <person name="Kawai M."/>
            <person name="Futagami T."/>
            <person name="Toyoda A."/>
            <person name="Takaki Y."/>
            <person name="Nishi S."/>
            <person name="Hori S."/>
            <person name="Arai W."/>
            <person name="Tsubouchi T."/>
            <person name="Morono Y."/>
            <person name="Uchiyama I."/>
            <person name="Ito T."/>
            <person name="Fujiyama A."/>
            <person name="Inagaki F."/>
            <person name="Takami H."/>
        </authorList>
    </citation>
    <scope>NUCLEOTIDE SEQUENCE</scope>
    <source>
        <strain evidence="1">Expedition CK06-06</strain>
    </source>
</reference>
<gene>
    <name evidence="1" type="ORF">S01H4_60521</name>
</gene>